<evidence type="ECO:0000259" key="1">
    <source>
        <dbReference type="Pfam" id="PF13737"/>
    </source>
</evidence>
<dbReference type="Proteomes" id="UP000013070">
    <property type="component" value="Unassembled WGS sequence"/>
</dbReference>
<evidence type="ECO:0000313" key="3">
    <source>
        <dbReference type="Proteomes" id="UP000013070"/>
    </source>
</evidence>
<name>N8WU81_9GAMM</name>
<dbReference type="PATRIC" id="fig|1217710.3.peg.457"/>
<dbReference type="AlphaFoldDB" id="N8WU81"/>
<gene>
    <name evidence="2" type="ORF">F969_00482</name>
</gene>
<dbReference type="EMBL" id="APPE01000028">
    <property type="protein sequence ID" value="ENV00444.1"/>
    <property type="molecule type" value="Genomic_DNA"/>
</dbReference>
<accession>N8WU81</accession>
<dbReference type="Pfam" id="PF13737">
    <property type="entry name" value="DDE_Tnp_1_5"/>
    <property type="match status" value="1"/>
</dbReference>
<dbReference type="HOGENOM" id="CLU_062982_2_0_6"/>
<reference evidence="2 3" key="1">
    <citation type="submission" date="2013-02" db="EMBL/GenBank/DDBJ databases">
        <title>The Genome Sequence of Acinetobacter sp. NIPH 899.</title>
        <authorList>
            <consortium name="The Broad Institute Genome Sequencing Platform"/>
            <consortium name="The Broad Institute Genome Sequencing Center for Infectious Disease"/>
            <person name="Cerqueira G."/>
            <person name="Feldgarden M."/>
            <person name="Courvalin P."/>
            <person name="Perichon B."/>
            <person name="Grillot-Courvalin C."/>
            <person name="Clermont D."/>
            <person name="Rocha E."/>
            <person name="Yoon E.-J."/>
            <person name="Nemec A."/>
            <person name="Walker B."/>
            <person name="Young S.K."/>
            <person name="Zeng Q."/>
            <person name="Gargeya S."/>
            <person name="Fitzgerald M."/>
            <person name="Haas B."/>
            <person name="Abouelleil A."/>
            <person name="Alvarado L."/>
            <person name="Arachchi H.M."/>
            <person name="Berlin A.M."/>
            <person name="Chapman S.B."/>
            <person name="Dewar J."/>
            <person name="Goldberg J."/>
            <person name="Griggs A."/>
            <person name="Gujja S."/>
            <person name="Hansen M."/>
            <person name="Howarth C."/>
            <person name="Imamovic A."/>
            <person name="Larimer J."/>
            <person name="McCowan C."/>
            <person name="Murphy C."/>
            <person name="Neiman D."/>
            <person name="Pearson M."/>
            <person name="Priest M."/>
            <person name="Roberts A."/>
            <person name="Saif S."/>
            <person name="Shea T."/>
            <person name="Sisk P."/>
            <person name="Sykes S."/>
            <person name="Wortman J."/>
            <person name="Nusbaum C."/>
            <person name="Birren B."/>
        </authorList>
    </citation>
    <scope>NUCLEOTIDE SEQUENCE [LARGE SCALE GENOMIC DNA]</scope>
    <source>
        <strain evidence="2 3">NIPH 899</strain>
    </source>
</reference>
<dbReference type="eggNOG" id="COG3039">
    <property type="taxonomic scope" value="Bacteria"/>
</dbReference>
<proteinExistence type="predicted"/>
<keyword evidence="3" id="KW-1185">Reference proteome</keyword>
<protein>
    <recommendedName>
        <fullName evidence="1">Transposase DDE domain-containing protein</fullName>
    </recommendedName>
</protein>
<dbReference type="InterPro" id="IPR025668">
    <property type="entry name" value="Tnp_DDE_dom"/>
</dbReference>
<organism evidence="2 3">
    <name type="scientific">Acinetobacter variabilis</name>
    <dbReference type="NCBI Taxonomy" id="70346"/>
    <lineage>
        <taxon>Bacteria</taxon>
        <taxon>Pseudomonadati</taxon>
        <taxon>Pseudomonadota</taxon>
        <taxon>Gammaproteobacteria</taxon>
        <taxon>Moraxellales</taxon>
        <taxon>Moraxellaceae</taxon>
        <taxon>Acinetobacter</taxon>
    </lineage>
</organism>
<evidence type="ECO:0000313" key="2">
    <source>
        <dbReference type="EMBL" id="ENV00444.1"/>
    </source>
</evidence>
<feature type="domain" description="Transposase DDE" evidence="1">
    <location>
        <begin position="22"/>
        <end position="84"/>
    </location>
</feature>
<comment type="caution">
    <text evidence="2">The sequence shown here is derived from an EMBL/GenBank/DDBJ whole genome shotgun (WGS) entry which is preliminary data.</text>
</comment>
<sequence length="85" mass="9905">MNKPAPKIYRTTNWSSYNRALINRGNISIWFNPNTQWYAQPQGKQGRNQTYSDTAIQCCLMIKSLFRLSLRMVTGFVQSLIKLCK</sequence>